<name>A0AA41QE15_9MICO</name>
<gene>
    <name evidence="1" type="ORF">L1785_12195</name>
</gene>
<accession>A0AA41QE15</accession>
<keyword evidence="2" id="KW-1185">Reference proteome</keyword>
<evidence type="ECO:0000313" key="1">
    <source>
        <dbReference type="EMBL" id="MCF4121744.1"/>
    </source>
</evidence>
<proteinExistence type="predicted"/>
<organism evidence="1 2">
    <name type="scientific">Antribacter soli</name>
    <dbReference type="NCBI Taxonomy" id="2910976"/>
    <lineage>
        <taxon>Bacteria</taxon>
        <taxon>Bacillati</taxon>
        <taxon>Actinomycetota</taxon>
        <taxon>Actinomycetes</taxon>
        <taxon>Micrococcales</taxon>
        <taxon>Promicromonosporaceae</taxon>
        <taxon>Antribacter</taxon>
    </lineage>
</organism>
<evidence type="ECO:0000313" key="2">
    <source>
        <dbReference type="Proteomes" id="UP001165405"/>
    </source>
</evidence>
<dbReference type="EMBL" id="JAKGSG010000034">
    <property type="protein sequence ID" value="MCF4121744.1"/>
    <property type="molecule type" value="Genomic_DNA"/>
</dbReference>
<reference evidence="1" key="1">
    <citation type="submission" date="2022-01" db="EMBL/GenBank/DDBJ databases">
        <title>Antribacter sp. nov., isolated from Guizhou of China.</title>
        <authorList>
            <person name="Chengliang C."/>
            <person name="Ya Z."/>
        </authorList>
    </citation>
    <scope>NUCLEOTIDE SEQUENCE</scope>
    <source>
        <strain evidence="1">KLBMP 9083</strain>
    </source>
</reference>
<comment type="caution">
    <text evidence="1">The sequence shown here is derived from an EMBL/GenBank/DDBJ whole genome shotgun (WGS) entry which is preliminary data.</text>
</comment>
<sequence length="92" mass="10159">MKAVEKYGQIPAAVRYDLATAALDAAHTRWESWRVNLADPRDGTVLRARLEAAREQWNAAVAALSRAVAQGARADYFQPTLFEAWADTAQEA</sequence>
<dbReference type="AlphaFoldDB" id="A0AA41QE15"/>
<dbReference type="Proteomes" id="UP001165405">
    <property type="component" value="Unassembled WGS sequence"/>
</dbReference>
<dbReference type="RefSeq" id="WP_236089541.1">
    <property type="nucleotide sequence ID" value="NZ_JAKGSG010000034.1"/>
</dbReference>
<protein>
    <submittedName>
        <fullName evidence="1">Uncharacterized protein</fullName>
    </submittedName>
</protein>